<dbReference type="VEuPathDB" id="TrichDB:TRFO_42247"/>
<evidence type="ECO:0000313" key="2">
    <source>
        <dbReference type="EMBL" id="OHT15843.1"/>
    </source>
</evidence>
<dbReference type="EMBL" id="MLAK01000178">
    <property type="protein sequence ID" value="OHT15843.1"/>
    <property type="molecule type" value="Genomic_DNA"/>
</dbReference>
<dbReference type="SUPFAM" id="SSF53448">
    <property type="entry name" value="Nucleotide-diphospho-sugar transferases"/>
    <property type="match status" value="1"/>
</dbReference>
<sequence length="341" mass="39992">MLIIGLLIWFSFIIGRATSSNLMSRQGIFTVFYSKNILINFGNCLMCNLAVNNELSNSKSTDLIMGSLFQRFVGIFPCIRSLRTTNCQANVIIFIDDKCLKSISNDNLAILRNCNIKLYNVGPNKMTDPRVLQFFRHVCYYDFLKSQGIKFTRILAIDVFDAVFQGDPFTSEFKEDRIYFCQEPVYYGDNEWNFKHLKVFIEKDEIPYYGNFTIINGGIIFGGYHQYFTFLHEFLQRCRYTYKRLPSDDQGLINFIVYSQLLQKKYGFTVELWNYTNLFANIYVMGTWNLNWYFGNLTEPTANRTYKLVHQIYMNTPFCHSVKEVCPQGNIKIKKYVKCNS</sequence>
<keyword evidence="1" id="KW-0732">Signal</keyword>
<gene>
    <name evidence="2" type="ORF">TRFO_42247</name>
</gene>
<keyword evidence="3" id="KW-1185">Reference proteome</keyword>
<dbReference type="GeneID" id="94848917"/>
<name>A0A1J4KX66_9EUKA</name>
<feature type="chain" id="PRO_5012610963" description="Nucleotide-diphospho-sugar transferase domain-containing protein" evidence="1">
    <location>
        <begin position="20"/>
        <end position="341"/>
    </location>
</feature>
<dbReference type="Proteomes" id="UP000179807">
    <property type="component" value="Unassembled WGS sequence"/>
</dbReference>
<dbReference type="AlphaFoldDB" id="A0A1J4KX66"/>
<organism evidence="2 3">
    <name type="scientific">Tritrichomonas foetus</name>
    <dbReference type="NCBI Taxonomy" id="1144522"/>
    <lineage>
        <taxon>Eukaryota</taxon>
        <taxon>Metamonada</taxon>
        <taxon>Parabasalia</taxon>
        <taxon>Tritrichomonadida</taxon>
        <taxon>Tritrichomonadidae</taxon>
        <taxon>Tritrichomonas</taxon>
    </lineage>
</organism>
<evidence type="ECO:0000313" key="3">
    <source>
        <dbReference type="Proteomes" id="UP000179807"/>
    </source>
</evidence>
<evidence type="ECO:0000256" key="1">
    <source>
        <dbReference type="SAM" id="SignalP"/>
    </source>
</evidence>
<accession>A0A1J4KX66</accession>
<feature type="signal peptide" evidence="1">
    <location>
        <begin position="1"/>
        <end position="19"/>
    </location>
</feature>
<comment type="caution">
    <text evidence="2">The sequence shown here is derived from an EMBL/GenBank/DDBJ whole genome shotgun (WGS) entry which is preliminary data.</text>
</comment>
<reference evidence="2" key="1">
    <citation type="submission" date="2016-10" db="EMBL/GenBank/DDBJ databases">
        <authorList>
            <person name="Benchimol M."/>
            <person name="Almeida L.G."/>
            <person name="Vasconcelos A.T."/>
            <person name="Perreira-Neves A."/>
            <person name="Rosa I.A."/>
            <person name="Tasca T."/>
            <person name="Bogo M.R."/>
            <person name="de Souza W."/>
        </authorList>
    </citation>
    <scope>NUCLEOTIDE SEQUENCE [LARGE SCALE GENOMIC DNA]</scope>
    <source>
        <strain evidence="2">K</strain>
    </source>
</reference>
<evidence type="ECO:0008006" key="4">
    <source>
        <dbReference type="Google" id="ProtNLM"/>
    </source>
</evidence>
<dbReference type="RefSeq" id="XP_068368979.1">
    <property type="nucleotide sequence ID" value="XM_068514213.1"/>
</dbReference>
<protein>
    <recommendedName>
        <fullName evidence="4">Nucleotide-diphospho-sugar transferase domain-containing protein</fullName>
    </recommendedName>
</protein>
<dbReference type="InterPro" id="IPR029044">
    <property type="entry name" value="Nucleotide-diphossugar_trans"/>
</dbReference>
<proteinExistence type="predicted"/>